<dbReference type="Proteomes" id="UP000030675">
    <property type="component" value="Unassembled WGS sequence"/>
</dbReference>
<organism evidence="1 2">
    <name type="scientific">Photobacterium leiognathi lrivu.4.1</name>
    <dbReference type="NCBI Taxonomy" id="1248232"/>
    <lineage>
        <taxon>Bacteria</taxon>
        <taxon>Pseudomonadati</taxon>
        <taxon>Pseudomonadota</taxon>
        <taxon>Gammaproteobacteria</taxon>
        <taxon>Vibrionales</taxon>
        <taxon>Vibrionaceae</taxon>
        <taxon>Photobacterium</taxon>
    </lineage>
</organism>
<evidence type="ECO:0000313" key="2">
    <source>
        <dbReference type="Proteomes" id="UP000030675"/>
    </source>
</evidence>
<accession>V5H426</accession>
<dbReference type="HOGENOM" id="CLU_3219908_0_0_6"/>
<name>V5H426_PHOLE</name>
<dbReference type="AlphaFoldDB" id="V5H426"/>
<dbReference type="EMBL" id="DF196821">
    <property type="protein sequence ID" value="GAD31802.1"/>
    <property type="molecule type" value="Genomic_DNA"/>
</dbReference>
<gene>
    <name evidence="1" type="ORF">PLEI_3465</name>
</gene>
<reference evidence="2" key="1">
    <citation type="submission" date="2012-12" db="EMBL/GenBank/DDBJ databases">
        <title>Genome Sequence of Photobacterium leiognathi lrivu.4.1.</title>
        <authorList>
            <person name="Urbanczyk H."/>
            <person name="Ogura Y."/>
            <person name="Hayashi T."/>
            <person name="Dunlap P.V."/>
        </authorList>
    </citation>
    <scope>NUCLEOTIDE SEQUENCE [LARGE SCALE GENOMIC DNA]</scope>
    <source>
        <strain evidence="2">lrivu.4.1</strain>
    </source>
</reference>
<proteinExistence type="predicted"/>
<sequence>MRAMHLIRHKILFESGFLYTIVNKFICHFRKKIEKKFLLLWLMK</sequence>
<protein>
    <submittedName>
        <fullName evidence="1">Uncharacterized protein</fullName>
    </submittedName>
</protein>
<evidence type="ECO:0000313" key="1">
    <source>
        <dbReference type="EMBL" id="GAD31802.1"/>
    </source>
</evidence>